<protein>
    <recommendedName>
        <fullName evidence="8">Major facilitator superfamily (MFS) profile domain-containing protein</fullName>
    </recommendedName>
</protein>
<feature type="region of interest" description="Disordered" evidence="6">
    <location>
        <begin position="71"/>
        <end position="102"/>
    </location>
</feature>
<dbReference type="GO" id="GO:0022857">
    <property type="term" value="F:transmembrane transporter activity"/>
    <property type="evidence" value="ECO:0007669"/>
    <property type="project" value="InterPro"/>
</dbReference>
<evidence type="ECO:0000256" key="1">
    <source>
        <dbReference type="ARBA" id="ARBA00004141"/>
    </source>
</evidence>
<dbReference type="InterPro" id="IPR011701">
    <property type="entry name" value="MFS"/>
</dbReference>
<reference evidence="9" key="1">
    <citation type="submission" date="2021-01" db="EMBL/GenBank/DDBJ databases">
        <authorList>
            <person name="Corre E."/>
            <person name="Pelletier E."/>
            <person name="Niang G."/>
            <person name="Scheremetjew M."/>
            <person name="Finn R."/>
            <person name="Kale V."/>
            <person name="Holt S."/>
            <person name="Cochrane G."/>
            <person name="Meng A."/>
            <person name="Brown T."/>
            <person name="Cohen L."/>
        </authorList>
    </citation>
    <scope>NUCLEOTIDE SEQUENCE</scope>
    <source>
        <strain evidence="9">GSO104</strain>
    </source>
</reference>
<dbReference type="AlphaFoldDB" id="A0A7S4WBG2"/>
<dbReference type="PANTHER" id="PTHR23504:SF15">
    <property type="entry name" value="MAJOR FACILITATOR SUPERFAMILY (MFS) PROFILE DOMAIN-CONTAINING PROTEIN"/>
    <property type="match status" value="1"/>
</dbReference>
<keyword evidence="2" id="KW-0813">Transport</keyword>
<feature type="transmembrane region" description="Helical" evidence="7">
    <location>
        <begin position="183"/>
        <end position="202"/>
    </location>
</feature>
<evidence type="ECO:0000259" key="8">
    <source>
        <dbReference type="PROSITE" id="PS50850"/>
    </source>
</evidence>
<feature type="transmembrane region" description="Helical" evidence="7">
    <location>
        <begin position="149"/>
        <end position="171"/>
    </location>
</feature>
<sequence>MRHRCIASVLMAPSFLMWLTYSFHLVPAQTRHFKLSSKPPSSSAPAGVVAAAVMPSPLTARRRYRSHIHALASNKEGGADEENNINDNDKNNNNNSSDDIERGGGINISQRIGDRSVVAILAAAFLNLLGFTMAGPITPALGRHFDLTVGASFGSLTSAYPLGMLFGLALWPQLSDRIGRKPVMAISLFGSGMGLGLQSHAVRSGWSLQSFLLARVLTGCFSGSSPVSKAYLADVGVSTGRLPKYLAWRDAASTLSFIVGPVLGGLVYEARRLALERAGGEAAAAAVATDTTGSLAFVIAISSIASFAASSLVSFFVSGDLPDKKSSASKDDKQQLEDEKKIQAQKEEIVSCPLGMKLWTGVATVCVVSFLFNVGDSTFHAFFPALLQQTLGLSTKSIGLAFTCFACVSFGVSATFSSDVVRKFGPVPACAAGLTTTGLGLFFLALSSTLGGSFARVMALGAAALYYTGVPLYGPSVPTMLLRCVPAHRRGAVMGLDGAINTMARVISPLFMGEIYRRGGPSLAFSAAGFAALSGGMITVFRRLLVLRDEKKIAKADPIV</sequence>
<feature type="transmembrane region" description="Helical" evidence="7">
    <location>
        <begin position="523"/>
        <end position="545"/>
    </location>
</feature>
<dbReference type="PROSITE" id="PS50850">
    <property type="entry name" value="MFS"/>
    <property type="match status" value="1"/>
</dbReference>
<gene>
    <name evidence="9" type="ORF">DBRI00130_LOCUS32270</name>
</gene>
<dbReference type="InterPro" id="IPR036259">
    <property type="entry name" value="MFS_trans_sf"/>
</dbReference>
<proteinExistence type="predicted"/>
<feature type="transmembrane region" description="Helical" evidence="7">
    <location>
        <begin position="424"/>
        <end position="446"/>
    </location>
</feature>
<organism evidence="9">
    <name type="scientific">Ditylum brightwellii</name>
    <dbReference type="NCBI Taxonomy" id="49249"/>
    <lineage>
        <taxon>Eukaryota</taxon>
        <taxon>Sar</taxon>
        <taxon>Stramenopiles</taxon>
        <taxon>Ochrophyta</taxon>
        <taxon>Bacillariophyta</taxon>
        <taxon>Mediophyceae</taxon>
        <taxon>Lithodesmiophycidae</taxon>
        <taxon>Lithodesmiales</taxon>
        <taxon>Lithodesmiaceae</taxon>
        <taxon>Ditylum</taxon>
    </lineage>
</organism>
<feature type="transmembrane region" description="Helical" evidence="7">
    <location>
        <begin position="295"/>
        <end position="317"/>
    </location>
</feature>
<dbReference type="InterPro" id="IPR020846">
    <property type="entry name" value="MFS_dom"/>
</dbReference>
<feature type="transmembrane region" description="Helical" evidence="7">
    <location>
        <begin position="453"/>
        <end position="473"/>
    </location>
</feature>
<feature type="transmembrane region" description="Helical" evidence="7">
    <location>
        <begin position="117"/>
        <end position="137"/>
    </location>
</feature>
<feature type="transmembrane region" description="Helical" evidence="7">
    <location>
        <begin position="398"/>
        <end position="418"/>
    </location>
</feature>
<name>A0A7S4WBG2_9STRA</name>
<feature type="domain" description="Major facilitator superfamily (MFS) profile" evidence="8">
    <location>
        <begin position="116"/>
        <end position="552"/>
    </location>
</feature>
<dbReference type="Gene3D" id="1.20.1250.20">
    <property type="entry name" value="MFS general substrate transporter like domains"/>
    <property type="match status" value="1"/>
</dbReference>
<dbReference type="SUPFAM" id="SSF103473">
    <property type="entry name" value="MFS general substrate transporter"/>
    <property type="match status" value="1"/>
</dbReference>
<evidence type="ECO:0000256" key="2">
    <source>
        <dbReference type="ARBA" id="ARBA00022448"/>
    </source>
</evidence>
<dbReference type="GO" id="GO:0016020">
    <property type="term" value="C:membrane"/>
    <property type="evidence" value="ECO:0007669"/>
    <property type="project" value="UniProtKB-SubCell"/>
</dbReference>
<evidence type="ECO:0000256" key="7">
    <source>
        <dbReference type="SAM" id="Phobius"/>
    </source>
</evidence>
<feature type="transmembrane region" description="Helical" evidence="7">
    <location>
        <begin position="251"/>
        <end position="268"/>
    </location>
</feature>
<evidence type="ECO:0000256" key="6">
    <source>
        <dbReference type="SAM" id="MobiDB-lite"/>
    </source>
</evidence>
<feature type="transmembrane region" description="Helical" evidence="7">
    <location>
        <begin position="358"/>
        <end position="386"/>
    </location>
</feature>
<dbReference type="EMBL" id="HBNS01041455">
    <property type="protein sequence ID" value="CAE4640130.1"/>
    <property type="molecule type" value="Transcribed_RNA"/>
</dbReference>
<dbReference type="PANTHER" id="PTHR23504">
    <property type="entry name" value="MAJOR FACILITATOR SUPERFAMILY DOMAIN-CONTAINING PROTEIN 10"/>
    <property type="match status" value="1"/>
</dbReference>
<evidence type="ECO:0000256" key="4">
    <source>
        <dbReference type="ARBA" id="ARBA00022989"/>
    </source>
</evidence>
<evidence type="ECO:0000256" key="5">
    <source>
        <dbReference type="ARBA" id="ARBA00023136"/>
    </source>
</evidence>
<comment type="subcellular location">
    <subcellularLocation>
        <location evidence="1">Membrane</location>
        <topology evidence="1">Multi-pass membrane protein</topology>
    </subcellularLocation>
</comment>
<keyword evidence="4 7" id="KW-1133">Transmembrane helix</keyword>
<keyword evidence="5 7" id="KW-0472">Membrane</keyword>
<evidence type="ECO:0000313" key="9">
    <source>
        <dbReference type="EMBL" id="CAE4640130.1"/>
    </source>
</evidence>
<accession>A0A7S4WBG2</accession>
<feature type="transmembrane region" description="Helical" evidence="7">
    <location>
        <begin position="44"/>
        <end position="60"/>
    </location>
</feature>
<keyword evidence="3 7" id="KW-0812">Transmembrane</keyword>
<dbReference type="Pfam" id="PF07690">
    <property type="entry name" value="MFS_1"/>
    <property type="match status" value="2"/>
</dbReference>
<evidence type="ECO:0000256" key="3">
    <source>
        <dbReference type="ARBA" id="ARBA00022692"/>
    </source>
</evidence>